<reference evidence="2" key="1">
    <citation type="submission" date="2022-06" db="EMBL/GenBank/DDBJ databases">
        <authorList>
            <person name="Berger JAMES D."/>
            <person name="Berger JAMES D."/>
        </authorList>
    </citation>
    <scope>NUCLEOTIDE SEQUENCE [LARGE SCALE GENOMIC DNA]</scope>
</reference>
<accession>A0AA85EMT9</accession>
<evidence type="ECO:0000313" key="3">
    <source>
        <dbReference type="WBParaSite" id="SRDH1_15450.1"/>
    </source>
</evidence>
<dbReference type="WBParaSite" id="SRDH1_15450.1">
    <property type="protein sequence ID" value="SRDH1_15450.1"/>
    <property type="gene ID" value="SRDH1_15450"/>
</dbReference>
<sequence>MTAEVEINPFRPGGELSKEVDDILKNSTISRDTIIINDPALRRANGNATSVDGIISNNVHTKCSESPFKSQTSNGLSVTDRSPHPSGLVTCEVVSQHIQPMQSPTFQSSQIEHVNIKSMKLINISKIYPVDNLMK</sequence>
<name>A0AA85EMT9_9TREM</name>
<dbReference type="AlphaFoldDB" id="A0AA85EMT9"/>
<evidence type="ECO:0000256" key="1">
    <source>
        <dbReference type="SAM" id="MobiDB-lite"/>
    </source>
</evidence>
<keyword evidence="2" id="KW-1185">Reference proteome</keyword>
<evidence type="ECO:0000313" key="2">
    <source>
        <dbReference type="Proteomes" id="UP000050792"/>
    </source>
</evidence>
<proteinExistence type="predicted"/>
<reference evidence="3" key="2">
    <citation type="submission" date="2023-11" db="UniProtKB">
        <authorList>
            <consortium name="WormBaseParasite"/>
        </authorList>
    </citation>
    <scope>IDENTIFICATION</scope>
</reference>
<organism evidence="2 3">
    <name type="scientific">Schistosoma rodhaini</name>
    <dbReference type="NCBI Taxonomy" id="6188"/>
    <lineage>
        <taxon>Eukaryota</taxon>
        <taxon>Metazoa</taxon>
        <taxon>Spiralia</taxon>
        <taxon>Lophotrochozoa</taxon>
        <taxon>Platyhelminthes</taxon>
        <taxon>Trematoda</taxon>
        <taxon>Digenea</taxon>
        <taxon>Strigeidida</taxon>
        <taxon>Schistosomatoidea</taxon>
        <taxon>Schistosomatidae</taxon>
        <taxon>Schistosoma</taxon>
    </lineage>
</organism>
<dbReference type="Proteomes" id="UP000050792">
    <property type="component" value="Unassembled WGS sequence"/>
</dbReference>
<feature type="compositionally biased region" description="Polar residues" evidence="1">
    <location>
        <begin position="67"/>
        <end position="80"/>
    </location>
</feature>
<feature type="region of interest" description="Disordered" evidence="1">
    <location>
        <begin position="64"/>
        <end position="83"/>
    </location>
</feature>
<protein>
    <submittedName>
        <fullName evidence="3">Uncharacterized protein</fullName>
    </submittedName>
</protein>